<keyword evidence="1" id="KW-0732">Signal</keyword>
<evidence type="ECO:0000313" key="4">
    <source>
        <dbReference type="Proteomes" id="UP000550354"/>
    </source>
</evidence>
<dbReference type="EMBL" id="JACEOG010000001">
    <property type="protein sequence ID" value="MBA4607699.1"/>
    <property type="molecule type" value="Genomic_DNA"/>
</dbReference>
<accession>A0A838X867</accession>
<dbReference type="Pfam" id="PF16640">
    <property type="entry name" value="Big_3_5"/>
    <property type="match status" value="1"/>
</dbReference>
<dbReference type="InterPro" id="IPR013783">
    <property type="entry name" value="Ig-like_fold"/>
</dbReference>
<dbReference type="RefSeq" id="WP_181753938.1">
    <property type="nucleotide sequence ID" value="NZ_JACEOG010000001.1"/>
</dbReference>
<sequence length="692" mass="72615">MTRSVRWMLGAILVLVMGLVAAPAVAAPPEPYRVATGLEGGTSAAHVAIGDRIFWVNHGSSGTSSNDSELWTSDGTSEGTHEFFDPNPGGRGLVGSLLKFGSGFVFTATGPAGGAEVWYSDGTTEGTEMIADLTVDDAGSTWLLEAGPGAVYLAADDGAHGRELYRWTGPGAAPQLLDVNPTARMTSDEELQDQWRTDWTDSSPVALGMVGDAFVFTADQTIRTADVSEWGDHYVATSGTGRELWRVGPTGPPQLVKDISQTDAWGDPSPQESTPFAERTGTAVMGGSLYFLLDSTEPGVAEPEMWRTNGVSEGTVKVAHLPLAYLDDQWDFEPAVAGGRLFYRAWSGDWDGMWATDGTGAGQRVSPAGDATDPVTLGSGVVFGLEQDDTGREPWFSGGTSSVRLGDLRAGAAGAHPFPITTWGSHAYFGANGGSGRDLYRTDGTPAGTERVMDLPNAAGAVLDGPMVFYGAEGLLYFVNSPDDDRNVGNELWAFDPNRAVTATSTVLRAPATVAYGAAATVTIAVTGAGGPPTGTVTIRDGQRVLGTAELANGAATFALPRNLALGDHVLTATYSGDAQFSSSTSAPVTVRVKAATRLGGRVNDLTFLTTERIRVTATLRTTPAINATGRLQLLVDGRVRATATLAARHRNTLTLVSPPLARGRHRLQVVFSQSPNAMDARTGVVTITVYR</sequence>
<feature type="signal peptide" evidence="1">
    <location>
        <begin position="1"/>
        <end position="26"/>
    </location>
</feature>
<keyword evidence="4" id="KW-1185">Reference proteome</keyword>
<reference evidence="3 4" key="1">
    <citation type="submission" date="2020-07" db="EMBL/GenBank/DDBJ databases">
        <title>Draft genome and description of Aeromicrobium phoceense strain Marseille-Q0843 isolated from healthy skin swab.</title>
        <authorList>
            <person name="Boxberger M."/>
            <person name="La Scola B."/>
        </authorList>
    </citation>
    <scope>NUCLEOTIDE SEQUENCE [LARGE SCALE GENOMIC DNA]</scope>
    <source>
        <strain evidence="3 4">Marseille-Q0843</strain>
    </source>
</reference>
<dbReference type="InterPro" id="IPR032109">
    <property type="entry name" value="Big_3_5"/>
</dbReference>
<evidence type="ECO:0000256" key="1">
    <source>
        <dbReference type="SAM" id="SignalP"/>
    </source>
</evidence>
<dbReference type="AlphaFoldDB" id="A0A838X867"/>
<gene>
    <name evidence="3" type="ORF">H1W00_04345</name>
</gene>
<protein>
    <submittedName>
        <fullName evidence="3">Ig-like domain repeat protein</fullName>
    </submittedName>
</protein>
<dbReference type="GO" id="GO:0005975">
    <property type="term" value="P:carbohydrate metabolic process"/>
    <property type="evidence" value="ECO:0007669"/>
    <property type="project" value="UniProtKB-ARBA"/>
</dbReference>
<comment type="caution">
    <text evidence="3">The sequence shown here is derived from an EMBL/GenBank/DDBJ whole genome shotgun (WGS) entry which is preliminary data.</text>
</comment>
<proteinExistence type="predicted"/>
<organism evidence="3 4">
    <name type="scientific">Aeromicrobium phoceense</name>
    <dbReference type="NCBI Taxonomy" id="2754045"/>
    <lineage>
        <taxon>Bacteria</taxon>
        <taxon>Bacillati</taxon>
        <taxon>Actinomycetota</taxon>
        <taxon>Actinomycetes</taxon>
        <taxon>Propionibacteriales</taxon>
        <taxon>Nocardioidaceae</taxon>
        <taxon>Aeromicrobium</taxon>
    </lineage>
</organism>
<evidence type="ECO:0000313" key="3">
    <source>
        <dbReference type="EMBL" id="MBA4607699.1"/>
    </source>
</evidence>
<dbReference type="Proteomes" id="UP000550354">
    <property type="component" value="Unassembled WGS sequence"/>
</dbReference>
<name>A0A838X867_9ACTN</name>
<dbReference type="Gene3D" id="2.60.40.10">
    <property type="entry name" value="Immunoglobulins"/>
    <property type="match status" value="1"/>
</dbReference>
<evidence type="ECO:0000259" key="2">
    <source>
        <dbReference type="Pfam" id="PF16640"/>
    </source>
</evidence>
<feature type="chain" id="PRO_5032986801" evidence="1">
    <location>
        <begin position="27"/>
        <end position="692"/>
    </location>
</feature>
<feature type="domain" description="Bacterial Ig-like" evidence="2">
    <location>
        <begin position="510"/>
        <end position="593"/>
    </location>
</feature>